<dbReference type="Proteomes" id="UP000233837">
    <property type="component" value="Unassembled WGS sequence"/>
</dbReference>
<sequence>MLFNGLTSFGIELNVSGMSVPSVDDKAGGASVPSRCLTKHLAGAIPLAILLLWSADAFVVRGCSRPLYLQLRDYLGPISTKSFSTAAAVASPFPIPPAFPKRWISNFSSLNYTSKIISRWLTPGGVACRDSHTAAISIPALQSSSLPVFLTAGDIHEFTFLALDVSLRPRCLGGDYFETDLSSASWKSRPPILDHGNGSYTFRLQLHPRFASENATFTLSIVLLFRSFDGLKLSPDRFSLRRELSRITIKFLLPRPSGDLPDLQICRASDFFLPAWSGRWTRLTRNDSCAVDRAGRYRCLDPALPCERPWCAGSLAALESNGWVYSAHCAFRLFDHSSAWRCLRGKWLLFWGDSNHVDTIRNLLNFVLGLVDIDAVPRRFDRYFSNPGNDSETLRITNVFNGHWNDSLNYLGLASLRNPPFRSLLWKYLDEPGGRSPDAIVLNSGLHDGIYWKSVRSFANGAEDAARYWEALMARVHRKQPAGEAFPRVFYRTTVATGGFARDMGFNPCKMETFDGILKEKLAARGVLTGGVVDEFDMTFPWHYDNRCNDGVHYGRKPAMTKWRDGQIGHQYFVDLMLVHVLLNAFCNG</sequence>
<protein>
    <submittedName>
        <fullName evidence="1">Uncharacterized protein</fullName>
    </submittedName>
</protein>
<evidence type="ECO:0000313" key="2">
    <source>
        <dbReference type="Proteomes" id="UP000233837"/>
    </source>
</evidence>
<keyword evidence="2" id="KW-1185">Reference proteome</keyword>
<dbReference type="PANTHER" id="PTHR35124:SF1">
    <property type="entry name" value="CYTOCHROME P450 FAMILY PROTEIN"/>
    <property type="match status" value="1"/>
</dbReference>
<evidence type="ECO:0000313" key="1">
    <source>
        <dbReference type="EMBL" id="PKU85658.1"/>
    </source>
</evidence>
<name>A0A2I0XCK7_9ASPA</name>
<dbReference type="PANTHER" id="PTHR35124">
    <property type="entry name" value="CYTOCHROME P450 FAMILY PROTEIN"/>
    <property type="match status" value="1"/>
</dbReference>
<dbReference type="OrthoDB" id="2015909at2759"/>
<reference evidence="1 2" key="1">
    <citation type="journal article" date="2016" name="Sci. Rep.">
        <title>The Dendrobium catenatum Lindl. genome sequence provides insights into polysaccharide synthase, floral development and adaptive evolution.</title>
        <authorList>
            <person name="Zhang G.Q."/>
            <person name="Xu Q."/>
            <person name="Bian C."/>
            <person name="Tsai W.C."/>
            <person name="Yeh C.M."/>
            <person name="Liu K.W."/>
            <person name="Yoshida K."/>
            <person name="Zhang L.S."/>
            <person name="Chang S.B."/>
            <person name="Chen F."/>
            <person name="Shi Y."/>
            <person name="Su Y.Y."/>
            <person name="Zhang Y.Q."/>
            <person name="Chen L.J."/>
            <person name="Yin Y."/>
            <person name="Lin M."/>
            <person name="Huang H."/>
            <person name="Deng H."/>
            <person name="Wang Z.W."/>
            <person name="Zhu S.L."/>
            <person name="Zhao X."/>
            <person name="Deng C."/>
            <person name="Niu S.C."/>
            <person name="Huang J."/>
            <person name="Wang M."/>
            <person name="Liu G.H."/>
            <person name="Yang H.J."/>
            <person name="Xiao X.J."/>
            <person name="Hsiao Y.Y."/>
            <person name="Wu W.L."/>
            <person name="Chen Y.Y."/>
            <person name="Mitsuda N."/>
            <person name="Ohme-Takagi M."/>
            <person name="Luo Y.B."/>
            <person name="Van de Peer Y."/>
            <person name="Liu Z.J."/>
        </authorList>
    </citation>
    <scope>NUCLEOTIDE SEQUENCE [LARGE SCALE GENOMIC DNA]</scope>
    <source>
        <tissue evidence="1">The whole plant</tissue>
    </source>
</reference>
<organism evidence="1 2">
    <name type="scientific">Dendrobium catenatum</name>
    <dbReference type="NCBI Taxonomy" id="906689"/>
    <lineage>
        <taxon>Eukaryota</taxon>
        <taxon>Viridiplantae</taxon>
        <taxon>Streptophyta</taxon>
        <taxon>Embryophyta</taxon>
        <taxon>Tracheophyta</taxon>
        <taxon>Spermatophyta</taxon>
        <taxon>Magnoliopsida</taxon>
        <taxon>Liliopsida</taxon>
        <taxon>Asparagales</taxon>
        <taxon>Orchidaceae</taxon>
        <taxon>Epidendroideae</taxon>
        <taxon>Malaxideae</taxon>
        <taxon>Dendrobiinae</taxon>
        <taxon>Dendrobium</taxon>
    </lineage>
</organism>
<gene>
    <name evidence="1" type="ORF">MA16_Dca003399</name>
</gene>
<accession>A0A2I0XCK7</accession>
<dbReference type="EMBL" id="KZ501977">
    <property type="protein sequence ID" value="PKU85658.1"/>
    <property type="molecule type" value="Genomic_DNA"/>
</dbReference>
<dbReference type="AlphaFoldDB" id="A0A2I0XCK7"/>
<proteinExistence type="predicted"/>
<reference evidence="1 2" key="2">
    <citation type="journal article" date="2017" name="Nature">
        <title>The Apostasia genome and the evolution of orchids.</title>
        <authorList>
            <person name="Zhang G.Q."/>
            <person name="Liu K.W."/>
            <person name="Li Z."/>
            <person name="Lohaus R."/>
            <person name="Hsiao Y.Y."/>
            <person name="Niu S.C."/>
            <person name="Wang J.Y."/>
            <person name="Lin Y.C."/>
            <person name="Xu Q."/>
            <person name="Chen L.J."/>
            <person name="Yoshida K."/>
            <person name="Fujiwara S."/>
            <person name="Wang Z.W."/>
            <person name="Zhang Y.Q."/>
            <person name="Mitsuda N."/>
            <person name="Wang M."/>
            <person name="Liu G.H."/>
            <person name="Pecoraro L."/>
            <person name="Huang H.X."/>
            <person name="Xiao X.J."/>
            <person name="Lin M."/>
            <person name="Wu X.Y."/>
            <person name="Wu W.L."/>
            <person name="Chen Y.Y."/>
            <person name="Chang S.B."/>
            <person name="Sakamoto S."/>
            <person name="Ohme-Takagi M."/>
            <person name="Yagi M."/>
            <person name="Zeng S.J."/>
            <person name="Shen C.Y."/>
            <person name="Yeh C.M."/>
            <person name="Luo Y.B."/>
            <person name="Tsai W.C."/>
            <person name="Van de Peer Y."/>
            <person name="Liu Z.J."/>
        </authorList>
    </citation>
    <scope>NUCLEOTIDE SEQUENCE [LARGE SCALE GENOMIC DNA]</scope>
    <source>
        <tissue evidence="1">The whole plant</tissue>
    </source>
</reference>